<dbReference type="RefSeq" id="WP_106979270.1">
    <property type="nucleotide sequence ID" value="NZ_AZSP01000235.1"/>
</dbReference>
<dbReference type="InterPro" id="IPR006158">
    <property type="entry name" value="Cobalamin-bd"/>
</dbReference>
<dbReference type="GO" id="GO:0046872">
    <property type="term" value="F:metal ion binding"/>
    <property type="evidence" value="ECO:0007669"/>
    <property type="project" value="InterPro"/>
</dbReference>
<evidence type="ECO:0000259" key="1">
    <source>
        <dbReference type="PROSITE" id="PS51332"/>
    </source>
</evidence>
<keyword evidence="3" id="KW-1185">Reference proteome</keyword>
<dbReference type="SUPFAM" id="SSF52242">
    <property type="entry name" value="Cobalamin (vitamin B12)-binding domain"/>
    <property type="match status" value="1"/>
</dbReference>
<dbReference type="Pfam" id="PF02310">
    <property type="entry name" value="B12-binding"/>
    <property type="match status" value="1"/>
</dbReference>
<protein>
    <recommendedName>
        <fullName evidence="1">B12-binding domain-containing protein</fullName>
    </recommendedName>
</protein>
<comment type="caution">
    <text evidence="2">The sequence shown here is derived from an EMBL/GenBank/DDBJ whole genome shotgun (WGS) entry which is preliminary data.</text>
</comment>
<reference evidence="2 3" key="1">
    <citation type="submission" date="2013-12" db="EMBL/GenBank/DDBJ databases">
        <title>Annotated genome of Streptomyces scopuliridis.</title>
        <authorList>
            <person name="Olson J.B."/>
        </authorList>
    </citation>
    <scope>NUCLEOTIDE SEQUENCE [LARGE SCALE GENOMIC DNA]</scope>
    <source>
        <strain evidence="2 3">RB72</strain>
    </source>
</reference>
<organism evidence="2 3">
    <name type="scientific">Streptomyces scopuliridis RB72</name>
    <dbReference type="NCBI Taxonomy" id="1440053"/>
    <lineage>
        <taxon>Bacteria</taxon>
        <taxon>Bacillati</taxon>
        <taxon>Actinomycetota</taxon>
        <taxon>Actinomycetes</taxon>
        <taxon>Kitasatosporales</taxon>
        <taxon>Streptomycetaceae</taxon>
        <taxon>Streptomyces</taxon>
    </lineage>
</organism>
<sequence>MAQQEIEVVAGSARSAMRSRGTVVVSGLASDAHTWNLVYLQLVIEELGYHVVNLGPCVPDDMLVDECRRIDPVLVALGSVNGHGCTDGLRVVARLRDCAELAATPMVIGGKLTVSDEDPGRHAQELLGAGFDAVFPDQVSGTAEFAAFVASLPTAPRGALCVGRTE</sequence>
<evidence type="ECO:0000313" key="3">
    <source>
        <dbReference type="Proteomes" id="UP000245992"/>
    </source>
</evidence>
<dbReference type="Gene3D" id="3.40.50.280">
    <property type="entry name" value="Cobalamin-binding domain"/>
    <property type="match status" value="1"/>
</dbReference>
<dbReference type="AlphaFoldDB" id="A0A2T7T4H1"/>
<dbReference type="OrthoDB" id="8482131at2"/>
<dbReference type="Proteomes" id="UP000245992">
    <property type="component" value="Unassembled WGS sequence"/>
</dbReference>
<dbReference type="InterPro" id="IPR036724">
    <property type="entry name" value="Cobalamin-bd_sf"/>
</dbReference>
<dbReference type="EMBL" id="AZSP01000235">
    <property type="protein sequence ID" value="PVE10034.1"/>
    <property type="molecule type" value="Genomic_DNA"/>
</dbReference>
<dbReference type="PROSITE" id="PS51332">
    <property type="entry name" value="B12_BINDING"/>
    <property type="match status" value="1"/>
</dbReference>
<dbReference type="GO" id="GO:0031419">
    <property type="term" value="F:cobalamin binding"/>
    <property type="evidence" value="ECO:0007669"/>
    <property type="project" value="InterPro"/>
</dbReference>
<dbReference type="STRING" id="1440053.GCA_000718095_05281"/>
<proteinExistence type="predicted"/>
<feature type="domain" description="B12-binding" evidence="1">
    <location>
        <begin position="20"/>
        <end position="156"/>
    </location>
</feature>
<gene>
    <name evidence="2" type="ORF">Y717_15865</name>
</gene>
<evidence type="ECO:0000313" key="2">
    <source>
        <dbReference type="EMBL" id="PVE10034.1"/>
    </source>
</evidence>
<accession>A0A2T7T4H1</accession>
<name>A0A2T7T4H1_9ACTN</name>